<comment type="similarity">
    <text evidence="3">Belongs to the peptidase M50B family.</text>
</comment>
<evidence type="ECO:0000256" key="6">
    <source>
        <dbReference type="ARBA" id="ARBA00022692"/>
    </source>
</evidence>
<keyword evidence="12 13" id="KW-0472">Membrane</keyword>
<dbReference type="EMBL" id="MGIR01000009">
    <property type="protein sequence ID" value="OGM90707.1"/>
    <property type="molecule type" value="Genomic_DNA"/>
</dbReference>
<evidence type="ECO:0000256" key="13">
    <source>
        <dbReference type="SAM" id="Phobius"/>
    </source>
</evidence>
<evidence type="ECO:0000259" key="14">
    <source>
        <dbReference type="Pfam" id="PF02163"/>
    </source>
</evidence>
<dbReference type="InterPro" id="IPR008915">
    <property type="entry name" value="Peptidase_M50"/>
</dbReference>
<keyword evidence="4" id="KW-1003">Cell membrane</keyword>
<evidence type="ECO:0000256" key="4">
    <source>
        <dbReference type="ARBA" id="ARBA00022475"/>
    </source>
</evidence>
<evidence type="ECO:0000256" key="1">
    <source>
        <dbReference type="ARBA" id="ARBA00001947"/>
    </source>
</evidence>
<protein>
    <recommendedName>
        <fullName evidence="14">Peptidase M50 domain-containing protein</fullName>
    </recommendedName>
</protein>
<feature type="transmembrane region" description="Helical" evidence="13">
    <location>
        <begin position="6"/>
        <end position="32"/>
    </location>
</feature>
<feature type="transmembrane region" description="Helical" evidence="13">
    <location>
        <begin position="53"/>
        <end position="73"/>
    </location>
</feature>
<keyword evidence="6 13" id="KW-0812">Transmembrane</keyword>
<dbReference type="InterPro" id="IPR052348">
    <property type="entry name" value="Metallopeptidase_M50B"/>
</dbReference>
<dbReference type="GO" id="GO:0008237">
    <property type="term" value="F:metallopeptidase activity"/>
    <property type="evidence" value="ECO:0007669"/>
    <property type="project" value="UniProtKB-KW"/>
</dbReference>
<name>A0A1F8DQ06_9BACT</name>
<proteinExistence type="inferred from homology"/>
<keyword evidence="9" id="KW-0862">Zinc</keyword>
<keyword evidence="7" id="KW-0479">Metal-binding</keyword>
<feature type="domain" description="Peptidase M50" evidence="14">
    <location>
        <begin position="132"/>
        <end position="165"/>
    </location>
</feature>
<evidence type="ECO:0000313" key="16">
    <source>
        <dbReference type="Proteomes" id="UP000178946"/>
    </source>
</evidence>
<keyword evidence="8" id="KW-0378">Hydrolase</keyword>
<feature type="transmembrane region" description="Helical" evidence="13">
    <location>
        <begin position="168"/>
        <end position="191"/>
    </location>
</feature>
<evidence type="ECO:0000256" key="2">
    <source>
        <dbReference type="ARBA" id="ARBA00004651"/>
    </source>
</evidence>
<dbReference type="GO" id="GO:0046872">
    <property type="term" value="F:metal ion binding"/>
    <property type="evidence" value="ECO:0007669"/>
    <property type="project" value="UniProtKB-KW"/>
</dbReference>
<dbReference type="GO" id="GO:0006508">
    <property type="term" value="P:proteolysis"/>
    <property type="evidence" value="ECO:0007669"/>
    <property type="project" value="UniProtKB-KW"/>
</dbReference>
<reference evidence="15 16" key="1">
    <citation type="journal article" date="2016" name="Nat. Commun.">
        <title>Thousands of microbial genomes shed light on interconnected biogeochemical processes in an aquifer system.</title>
        <authorList>
            <person name="Anantharaman K."/>
            <person name="Brown C.T."/>
            <person name="Hug L.A."/>
            <person name="Sharon I."/>
            <person name="Castelle C.J."/>
            <person name="Probst A.J."/>
            <person name="Thomas B.C."/>
            <person name="Singh A."/>
            <person name="Wilkins M.J."/>
            <person name="Karaoz U."/>
            <person name="Brodie E.L."/>
            <person name="Williams K.H."/>
            <person name="Hubbard S.S."/>
            <person name="Banfield J.F."/>
        </authorList>
    </citation>
    <scope>NUCLEOTIDE SEQUENCE [LARGE SCALE GENOMIC DNA]</scope>
</reference>
<dbReference type="AlphaFoldDB" id="A0A1F8DQ06"/>
<feature type="transmembrane region" description="Helical" evidence="13">
    <location>
        <begin position="93"/>
        <end position="112"/>
    </location>
</feature>
<evidence type="ECO:0000256" key="3">
    <source>
        <dbReference type="ARBA" id="ARBA00007931"/>
    </source>
</evidence>
<dbReference type="PANTHER" id="PTHR35864">
    <property type="entry name" value="ZINC METALLOPROTEASE MJ0611-RELATED"/>
    <property type="match status" value="1"/>
</dbReference>
<keyword evidence="11" id="KW-0482">Metalloprotease</keyword>
<dbReference type="Pfam" id="PF02163">
    <property type="entry name" value="Peptidase_M50"/>
    <property type="match status" value="1"/>
</dbReference>
<comment type="subcellular location">
    <subcellularLocation>
        <location evidence="2">Cell membrane</location>
        <topology evidence="2">Multi-pass membrane protein</topology>
    </subcellularLocation>
</comment>
<dbReference type="CDD" id="cd06158">
    <property type="entry name" value="S2P-M50_like_1"/>
    <property type="match status" value="1"/>
</dbReference>
<keyword evidence="10 13" id="KW-1133">Transmembrane helix</keyword>
<comment type="cofactor">
    <cofactor evidence="1">
        <name>Zn(2+)</name>
        <dbReference type="ChEBI" id="CHEBI:29105"/>
    </cofactor>
</comment>
<comment type="caution">
    <text evidence="15">The sequence shown here is derived from an EMBL/GenBank/DDBJ whole genome shotgun (WGS) entry which is preliminary data.</text>
</comment>
<gene>
    <name evidence="15" type="ORF">A3A20_02495</name>
</gene>
<sequence length="208" mass="23173">MEIATGIFIYLIIVFSAVFHEYSHGWVAYRLGDTTAKDAGRLTLNPIAHMDPMGTVLVPLLLMVTTGIFIGWAKPVPYNPRNLSDQKYGSLKVGVAGPAANVIIALILGLFIRASIIYPALFSAFSPFFFVLIELIIFINIFLALFNLLPFPPLDGSKVFADLFPRQWVYFEQLGFLGIFFALFIAFFFLAPVAQFVFRLIVGKGFGF</sequence>
<dbReference type="Proteomes" id="UP000178946">
    <property type="component" value="Unassembled WGS sequence"/>
</dbReference>
<dbReference type="PANTHER" id="PTHR35864:SF1">
    <property type="entry name" value="ZINC METALLOPROTEASE YWHC-RELATED"/>
    <property type="match status" value="1"/>
</dbReference>
<evidence type="ECO:0000256" key="10">
    <source>
        <dbReference type="ARBA" id="ARBA00022989"/>
    </source>
</evidence>
<evidence type="ECO:0000256" key="11">
    <source>
        <dbReference type="ARBA" id="ARBA00023049"/>
    </source>
</evidence>
<evidence type="ECO:0000256" key="7">
    <source>
        <dbReference type="ARBA" id="ARBA00022723"/>
    </source>
</evidence>
<dbReference type="InterPro" id="IPR044537">
    <property type="entry name" value="Rip2-like"/>
</dbReference>
<organism evidence="15 16">
    <name type="scientific">Candidatus Wolfebacteria bacterium RIFCSPLOWO2_01_FULL_45_19</name>
    <dbReference type="NCBI Taxonomy" id="1802557"/>
    <lineage>
        <taxon>Bacteria</taxon>
        <taxon>Candidatus Wolfeibacteriota</taxon>
    </lineage>
</organism>
<keyword evidence="5" id="KW-0645">Protease</keyword>
<evidence type="ECO:0000256" key="12">
    <source>
        <dbReference type="ARBA" id="ARBA00023136"/>
    </source>
</evidence>
<dbReference type="GO" id="GO:0005886">
    <property type="term" value="C:plasma membrane"/>
    <property type="evidence" value="ECO:0007669"/>
    <property type="project" value="UniProtKB-SubCell"/>
</dbReference>
<evidence type="ECO:0000313" key="15">
    <source>
        <dbReference type="EMBL" id="OGM90707.1"/>
    </source>
</evidence>
<dbReference type="STRING" id="1802557.A3A20_02495"/>
<evidence type="ECO:0000256" key="9">
    <source>
        <dbReference type="ARBA" id="ARBA00022833"/>
    </source>
</evidence>
<feature type="transmembrane region" description="Helical" evidence="13">
    <location>
        <begin position="124"/>
        <end position="148"/>
    </location>
</feature>
<evidence type="ECO:0000256" key="5">
    <source>
        <dbReference type="ARBA" id="ARBA00022670"/>
    </source>
</evidence>
<accession>A0A1F8DQ06</accession>
<evidence type="ECO:0000256" key="8">
    <source>
        <dbReference type="ARBA" id="ARBA00022801"/>
    </source>
</evidence>